<evidence type="ECO:0000313" key="9">
    <source>
        <dbReference type="WBParaSite" id="sdigi.contig26.g2081.t1"/>
    </source>
</evidence>
<dbReference type="FunFam" id="3.40.50.1360:FF:000005">
    <property type="entry name" value="6-phosphogluconolactonase"/>
    <property type="match status" value="1"/>
</dbReference>
<organism evidence="8 9">
    <name type="scientific">Setaria digitata</name>
    <dbReference type="NCBI Taxonomy" id="48799"/>
    <lineage>
        <taxon>Eukaryota</taxon>
        <taxon>Metazoa</taxon>
        <taxon>Ecdysozoa</taxon>
        <taxon>Nematoda</taxon>
        <taxon>Chromadorea</taxon>
        <taxon>Rhabditida</taxon>
        <taxon>Spirurina</taxon>
        <taxon>Spiruromorpha</taxon>
        <taxon>Filarioidea</taxon>
        <taxon>Setariidae</taxon>
        <taxon>Setaria</taxon>
    </lineage>
</organism>
<comment type="catalytic activity">
    <reaction evidence="1 6">
        <text>6-phospho-D-glucono-1,5-lactone + H2O = 6-phospho-D-gluconate + H(+)</text>
        <dbReference type="Rhea" id="RHEA:12556"/>
        <dbReference type="ChEBI" id="CHEBI:15377"/>
        <dbReference type="ChEBI" id="CHEBI:15378"/>
        <dbReference type="ChEBI" id="CHEBI:57955"/>
        <dbReference type="ChEBI" id="CHEBI:58759"/>
        <dbReference type="EC" id="3.1.1.31"/>
    </reaction>
</comment>
<feature type="domain" description="Glucosamine/galactosamine-6-phosphate isomerase" evidence="7">
    <location>
        <begin position="20"/>
        <end position="235"/>
    </location>
</feature>
<evidence type="ECO:0000259" key="7">
    <source>
        <dbReference type="Pfam" id="PF01182"/>
    </source>
</evidence>
<dbReference type="GO" id="GO:0005975">
    <property type="term" value="P:carbohydrate metabolic process"/>
    <property type="evidence" value="ECO:0007669"/>
    <property type="project" value="UniProtKB-UniRule"/>
</dbReference>
<evidence type="ECO:0000256" key="1">
    <source>
        <dbReference type="ARBA" id="ARBA00000832"/>
    </source>
</evidence>
<dbReference type="PANTHER" id="PTHR11054:SF0">
    <property type="entry name" value="6-PHOSPHOGLUCONOLACTONASE"/>
    <property type="match status" value="1"/>
</dbReference>
<accession>A0A915PMW6</accession>
<dbReference type="Gene3D" id="3.40.50.1360">
    <property type="match status" value="1"/>
</dbReference>
<dbReference type="PANTHER" id="PTHR11054">
    <property type="entry name" value="6-PHOSPHOGLUCONOLACTONASE"/>
    <property type="match status" value="1"/>
</dbReference>
<evidence type="ECO:0000313" key="8">
    <source>
        <dbReference type="Proteomes" id="UP000887581"/>
    </source>
</evidence>
<dbReference type="AlphaFoldDB" id="A0A915PMW6"/>
<evidence type="ECO:0000256" key="3">
    <source>
        <dbReference type="ARBA" id="ARBA00010662"/>
    </source>
</evidence>
<keyword evidence="8" id="KW-1185">Reference proteome</keyword>
<comment type="similarity">
    <text evidence="3 6">Belongs to the glucosamine/galactosamine-6-phosphate isomerase family. 6-phosphogluconolactonase subfamily.</text>
</comment>
<dbReference type="GO" id="GO:0006098">
    <property type="term" value="P:pentose-phosphate shunt"/>
    <property type="evidence" value="ECO:0007669"/>
    <property type="project" value="InterPro"/>
</dbReference>
<dbReference type="Proteomes" id="UP000887581">
    <property type="component" value="Unplaced"/>
</dbReference>
<dbReference type="InterPro" id="IPR037171">
    <property type="entry name" value="NagB/RpiA_transferase-like"/>
</dbReference>
<evidence type="ECO:0000256" key="5">
    <source>
        <dbReference type="ARBA" id="ARBA00022801"/>
    </source>
</evidence>
<name>A0A915PMW6_9BILA</name>
<evidence type="ECO:0000256" key="4">
    <source>
        <dbReference type="ARBA" id="ARBA00013198"/>
    </source>
</evidence>
<dbReference type="Pfam" id="PF01182">
    <property type="entry name" value="Glucosamine_iso"/>
    <property type="match status" value="1"/>
</dbReference>
<dbReference type="InterPro" id="IPR039104">
    <property type="entry name" value="6PGL"/>
</dbReference>
<keyword evidence="5 6" id="KW-0378">Hydrolase</keyword>
<dbReference type="InterPro" id="IPR006148">
    <property type="entry name" value="Glc/Gal-6P_isomerase"/>
</dbReference>
<dbReference type="NCBIfam" id="TIGR01198">
    <property type="entry name" value="pgl"/>
    <property type="match status" value="1"/>
</dbReference>
<comment type="pathway">
    <text evidence="2 6">Carbohydrate degradation; pentose phosphate pathway; D-ribulose 5-phosphate from D-glucose 6-phosphate (oxidative stage): step 2/3.</text>
</comment>
<protein>
    <recommendedName>
        <fullName evidence="4 6">6-phosphogluconolactonase</fullName>
        <shortName evidence="6">6PGL</shortName>
        <ecNumber evidence="4 6">3.1.1.31</ecNumber>
    </recommendedName>
</protein>
<dbReference type="WBParaSite" id="sdigi.contig26.g2081.t1">
    <property type="protein sequence ID" value="sdigi.contig26.g2081.t1"/>
    <property type="gene ID" value="sdigi.contig26.g2081"/>
</dbReference>
<reference evidence="9" key="1">
    <citation type="submission" date="2022-11" db="UniProtKB">
        <authorList>
            <consortium name="WormBaseParasite"/>
        </authorList>
    </citation>
    <scope>IDENTIFICATION</scope>
</reference>
<dbReference type="SUPFAM" id="SSF100950">
    <property type="entry name" value="NagB/RpiA/CoA transferase-like"/>
    <property type="match status" value="1"/>
</dbReference>
<dbReference type="InterPro" id="IPR005900">
    <property type="entry name" value="6-phosphogluconolactonase_DevB"/>
</dbReference>
<evidence type="ECO:0000256" key="2">
    <source>
        <dbReference type="ARBA" id="ARBA00004961"/>
    </source>
</evidence>
<dbReference type="CDD" id="cd01400">
    <property type="entry name" value="6PGL"/>
    <property type="match status" value="1"/>
</dbReference>
<comment type="function">
    <text evidence="6">Hydrolysis of 6-phosphogluconolactone to 6-phosphogluconate.</text>
</comment>
<sequence length="252" mass="27779">MKMLGVDVGKHAVVVGENVADMGEKLESYMKEILIKAITERDGAMVALSGGSMPAVVAPLLTRLDDINWSKVRLFVADERMVSISDVESNTGTYMNVLPETINQSFVHYGPIDNTAQCAKNYEEKIRKCTAEMDEGWPIFDLLLLGIGPDGHTCSLFPEHPVLKENNRWVAAVEDSPKPPPRRITLTLPVINRARNVAFISTGKKKGKLIQEIINGQNSSLPAAMVKPKSGNILWFTDKEAFTAFEDSANHL</sequence>
<dbReference type="EC" id="3.1.1.31" evidence="4 6"/>
<proteinExistence type="inferred from homology"/>
<dbReference type="GO" id="GO:0017057">
    <property type="term" value="F:6-phosphogluconolactonase activity"/>
    <property type="evidence" value="ECO:0007669"/>
    <property type="project" value="UniProtKB-UniRule"/>
</dbReference>
<evidence type="ECO:0000256" key="6">
    <source>
        <dbReference type="RuleBase" id="RU365095"/>
    </source>
</evidence>